<feature type="region of interest" description="Disordered" evidence="5">
    <location>
        <begin position="334"/>
        <end position="364"/>
    </location>
</feature>
<feature type="compositionally biased region" description="Acidic residues" evidence="5">
    <location>
        <begin position="1"/>
        <end position="17"/>
    </location>
</feature>
<sequence length="674" mass="73743">MDVDSVEVCDTGDEDLDNTPRAPRGRNLGDAWIQYKARLLGHLSLSGLSPEEVRNIKDASAKSKKDQQLLLHLIEAFGVSFIRRKNPDMATNMSGLQAWDKLIDEMERKNCANALRVLNNFGSMLLPGSLDAALRSPETGTLWCQDLQKVAEHARLQELNPLTIMCTIAMGKLYQTCGLDVASVLPVDDREAFGPKDLENHVKKLSARYKEGSRSSSLMYEEDADGVATLEQETIQEHTPISKQETKSKQETDSKQETTSEKETGTEAKAVSEKKATSEEKATLEEKATSEEKTIPPACSQCGGEHHVEKCTGRGDTVWCEFCKQGTHSPEACTRQESLLVSPSPQQTKASSNDAKTQETDTGEVAKRTETSYILKTTILGIKMGFVTVSANDALHIDYCHCDACTRTSGSPTVPWATVQAEGCNVKGSTLREFQSSVRGKRTFCAKCGSTISFAMADESEVDLAVGILDACREKRMRPNSHIFTYNRISWAGTIDTEVPVREDAVAQEKELSSERGSSELIRSDEEVTGRCLCGGTQVTAVGPPTNVCWCHCTSCQKTSGGPAIVFASWPSDRVAGVDKDVLSAYRHSGEFERRFCATCGSLVSGHTPSKPEKTWLIVTILDEPGRTPPAFHQFTTSALPWLRVRDGLHKFPRGAEAASSLDLEPDQEPESTG</sequence>
<feature type="compositionally biased region" description="Basic and acidic residues" evidence="5">
    <location>
        <begin position="244"/>
        <end position="294"/>
    </location>
</feature>
<evidence type="ECO:0000256" key="3">
    <source>
        <dbReference type="ARBA" id="ARBA00022833"/>
    </source>
</evidence>
<dbReference type="SUPFAM" id="SSF51316">
    <property type="entry name" value="Mss4-like"/>
    <property type="match status" value="2"/>
</dbReference>
<protein>
    <recommendedName>
        <fullName evidence="6">CENP-V/GFA domain-containing protein</fullName>
    </recommendedName>
</protein>
<dbReference type="GO" id="GO:0016846">
    <property type="term" value="F:carbon-sulfur lyase activity"/>
    <property type="evidence" value="ECO:0007669"/>
    <property type="project" value="InterPro"/>
</dbReference>
<feature type="domain" description="CENP-V/GFA" evidence="6">
    <location>
        <begin position="528"/>
        <end position="643"/>
    </location>
</feature>
<gene>
    <name evidence="7" type="ORF">FCC1311_085432</name>
</gene>
<reference evidence="7 8" key="1">
    <citation type="submission" date="2017-12" db="EMBL/GenBank/DDBJ databases">
        <title>Sequencing, de novo assembly and annotation of complete genome of a new Thraustochytrid species, strain FCC1311.</title>
        <authorList>
            <person name="Sedici K."/>
            <person name="Godart F."/>
            <person name="Aiese Cigliano R."/>
            <person name="Sanseverino W."/>
            <person name="Barakat M."/>
            <person name="Ortet P."/>
            <person name="Marechal E."/>
            <person name="Cagnac O."/>
            <person name="Amato A."/>
        </authorList>
    </citation>
    <scope>NUCLEOTIDE SEQUENCE [LARGE SCALE GENOMIC DNA]</scope>
</reference>
<dbReference type="PANTHER" id="PTHR33337:SF40">
    <property type="entry name" value="CENP-V_GFA DOMAIN-CONTAINING PROTEIN-RELATED"/>
    <property type="match status" value="1"/>
</dbReference>
<dbReference type="Proteomes" id="UP000241890">
    <property type="component" value="Unassembled WGS sequence"/>
</dbReference>
<dbReference type="InterPro" id="IPR011057">
    <property type="entry name" value="Mss4-like_sf"/>
</dbReference>
<evidence type="ECO:0000313" key="8">
    <source>
        <dbReference type="Proteomes" id="UP000241890"/>
    </source>
</evidence>
<evidence type="ECO:0000256" key="5">
    <source>
        <dbReference type="SAM" id="MobiDB-lite"/>
    </source>
</evidence>
<dbReference type="OrthoDB" id="428768at2759"/>
<dbReference type="InParanoid" id="A0A2R5GRD0"/>
<feature type="region of interest" description="Disordered" evidence="5">
    <location>
        <begin position="1"/>
        <end position="23"/>
    </location>
</feature>
<proteinExistence type="inferred from homology"/>
<evidence type="ECO:0000259" key="6">
    <source>
        <dbReference type="PROSITE" id="PS51891"/>
    </source>
</evidence>
<dbReference type="PANTHER" id="PTHR33337">
    <property type="entry name" value="GFA DOMAIN-CONTAINING PROTEIN"/>
    <property type="match status" value="1"/>
</dbReference>
<evidence type="ECO:0000256" key="2">
    <source>
        <dbReference type="ARBA" id="ARBA00022723"/>
    </source>
</evidence>
<name>A0A2R5GRD0_9STRA</name>
<dbReference type="Gene3D" id="3.90.1590.10">
    <property type="entry name" value="glutathione-dependent formaldehyde- activating enzyme (gfa)"/>
    <property type="match status" value="1"/>
</dbReference>
<comment type="caution">
    <text evidence="7">The sequence shown here is derived from an EMBL/GenBank/DDBJ whole genome shotgun (WGS) entry which is preliminary data.</text>
</comment>
<accession>A0A2R5GRD0</accession>
<dbReference type="PROSITE" id="PS51891">
    <property type="entry name" value="CENP_V_GFA"/>
    <property type="match status" value="2"/>
</dbReference>
<dbReference type="EMBL" id="BEYU01000120">
    <property type="protein sequence ID" value="GBG32318.1"/>
    <property type="molecule type" value="Genomic_DNA"/>
</dbReference>
<dbReference type="Pfam" id="PF04828">
    <property type="entry name" value="GFA"/>
    <property type="match status" value="2"/>
</dbReference>
<feature type="compositionally biased region" description="Polar residues" evidence="5">
    <location>
        <begin position="335"/>
        <end position="355"/>
    </location>
</feature>
<evidence type="ECO:0000256" key="1">
    <source>
        <dbReference type="ARBA" id="ARBA00005495"/>
    </source>
</evidence>
<keyword evidence="4" id="KW-0456">Lyase</keyword>
<dbReference type="Gene3D" id="2.170.150.70">
    <property type="match status" value="1"/>
</dbReference>
<feature type="domain" description="CENP-V/GFA" evidence="6">
    <location>
        <begin position="375"/>
        <end position="492"/>
    </location>
</feature>
<keyword evidence="3" id="KW-0862">Zinc</keyword>
<comment type="similarity">
    <text evidence="1">Belongs to the Gfa family.</text>
</comment>
<keyword evidence="8" id="KW-1185">Reference proteome</keyword>
<feature type="region of interest" description="Disordered" evidence="5">
    <location>
        <begin position="233"/>
        <end position="301"/>
    </location>
</feature>
<dbReference type="InterPro" id="IPR006913">
    <property type="entry name" value="CENP-V/GFA"/>
</dbReference>
<evidence type="ECO:0000313" key="7">
    <source>
        <dbReference type="EMBL" id="GBG32318.1"/>
    </source>
</evidence>
<feature type="compositionally biased region" description="Polar residues" evidence="5">
    <location>
        <begin position="233"/>
        <end position="243"/>
    </location>
</feature>
<dbReference type="GO" id="GO:0046872">
    <property type="term" value="F:metal ion binding"/>
    <property type="evidence" value="ECO:0007669"/>
    <property type="project" value="UniProtKB-KW"/>
</dbReference>
<organism evidence="7 8">
    <name type="scientific">Hondaea fermentalgiana</name>
    <dbReference type="NCBI Taxonomy" id="2315210"/>
    <lineage>
        <taxon>Eukaryota</taxon>
        <taxon>Sar</taxon>
        <taxon>Stramenopiles</taxon>
        <taxon>Bigyra</taxon>
        <taxon>Labyrinthulomycetes</taxon>
        <taxon>Thraustochytrida</taxon>
        <taxon>Thraustochytriidae</taxon>
        <taxon>Hondaea</taxon>
    </lineage>
</organism>
<dbReference type="AlphaFoldDB" id="A0A2R5GRD0"/>
<evidence type="ECO:0000256" key="4">
    <source>
        <dbReference type="ARBA" id="ARBA00023239"/>
    </source>
</evidence>
<keyword evidence="2" id="KW-0479">Metal-binding</keyword>